<evidence type="ECO:0000313" key="2">
    <source>
        <dbReference type="EMBL" id="SHI79072.1"/>
    </source>
</evidence>
<sequence length="205" mass="23731">MKNPLIYQSTEYDCGPTSMLNAISFLFHRKDISPDVIKSIMLYSLDRYNKKGEAYKSGTTGMAMLFLANWLNQFGKVKKWKIYCEVLNGEMVTVSQNSRIAECIGQSGAVVARVMLGCWHYVLITGIDNEYVYLFDPYYRERPFPEEGIEMIKDAPKKMNRKIRHSVLNSEEKGNYALGKLETRKCVLIYNKQTRLTMDSIEYII</sequence>
<dbReference type="STRING" id="1122934.SAMN02745691_00822"/>
<dbReference type="EMBL" id="FQYT01000007">
    <property type="protein sequence ID" value="SHI79072.1"/>
    <property type="molecule type" value="Genomic_DNA"/>
</dbReference>
<organism evidence="2 3">
    <name type="scientific">Parasporobacterium paucivorans DSM 15970</name>
    <dbReference type="NCBI Taxonomy" id="1122934"/>
    <lineage>
        <taxon>Bacteria</taxon>
        <taxon>Bacillati</taxon>
        <taxon>Bacillota</taxon>
        <taxon>Clostridia</taxon>
        <taxon>Lachnospirales</taxon>
        <taxon>Lachnospiraceae</taxon>
        <taxon>Parasporobacterium</taxon>
    </lineage>
</organism>
<dbReference type="Gene3D" id="3.90.70.10">
    <property type="entry name" value="Cysteine proteinases"/>
    <property type="match status" value="1"/>
</dbReference>
<reference evidence="2 3" key="1">
    <citation type="submission" date="2016-11" db="EMBL/GenBank/DDBJ databases">
        <authorList>
            <person name="Jaros S."/>
            <person name="Januszkiewicz K."/>
            <person name="Wedrychowicz H."/>
        </authorList>
    </citation>
    <scope>NUCLEOTIDE SEQUENCE [LARGE SCALE GENOMIC DNA]</scope>
    <source>
        <strain evidence="2 3">DSM 15970</strain>
    </source>
</reference>
<accession>A0A1M6E0N7</accession>
<keyword evidence="3" id="KW-1185">Reference proteome</keyword>
<evidence type="ECO:0000259" key="1">
    <source>
        <dbReference type="Pfam" id="PF13529"/>
    </source>
</evidence>
<dbReference type="RefSeq" id="WP_073993092.1">
    <property type="nucleotide sequence ID" value="NZ_FQYT01000007.1"/>
</dbReference>
<evidence type="ECO:0000313" key="3">
    <source>
        <dbReference type="Proteomes" id="UP000184342"/>
    </source>
</evidence>
<name>A0A1M6E0N7_9FIRM</name>
<proteinExistence type="predicted"/>
<feature type="domain" description="Peptidase C39-like" evidence="1">
    <location>
        <begin position="4"/>
        <end position="138"/>
    </location>
</feature>
<gene>
    <name evidence="2" type="ORF">SAMN02745691_00822</name>
</gene>
<dbReference type="InterPro" id="IPR039564">
    <property type="entry name" value="Peptidase_C39-like"/>
</dbReference>
<dbReference type="Proteomes" id="UP000184342">
    <property type="component" value="Unassembled WGS sequence"/>
</dbReference>
<dbReference type="Pfam" id="PF13529">
    <property type="entry name" value="Peptidase_C39_2"/>
    <property type="match status" value="1"/>
</dbReference>
<protein>
    <submittedName>
        <fullName evidence="2">Peptidase_C39 like family protein</fullName>
    </submittedName>
</protein>
<dbReference type="OrthoDB" id="5416005at2"/>
<dbReference type="AlphaFoldDB" id="A0A1M6E0N7"/>